<organism evidence="2 3">
    <name type="scientific">Rotaria magnacalcarata</name>
    <dbReference type="NCBI Taxonomy" id="392030"/>
    <lineage>
        <taxon>Eukaryota</taxon>
        <taxon>Metazoa</taxon>
        <taxon>Spiralia</taxon>
        <taxon>Gnathifera</taxon>
        <taxon>Rotifera</taxon>
        <taxon>Eurotatoria</taxon>
        <taxon>Bdelloidea</taxon>
        <taxon>Philodinida</taxon>
        <taxon>Philodinidae</taxon>
        <taxon>Rotaria</taxon>
    </lineage>
</organism>
<feature type="compositionally biased region" description="Polar residues" evidence="1">
    <location>
        <begin position="53"/>
        <end position="66"/>
    </location>
</feature>
<comment type="caution">
    <text evidence="2">The sequence shown here is derived from an EMBL/GenBank/DDBJ whole genome shotgun (WGS) entry which is preliminary data.</text>
</comment>
<sequence length="66" mass="6996">RGASASNRSGSVASGYNNHQQQQWDSSNNAAGGNMWSGDHRSGGAAGYDRFHQQTTGSNVNRQADQ</sequence>
<dbReference type="EMBL" id="CAJOBJ010168970">
    <property type="protein sequence ID" value="CAF4875183.1"/>
    <property type="molecule type" value="Genomic_DNA"/>
</dbReference>
<evidence type="ECO:0000256" key="1">
    <source>
        <dbReference type="SAM" id="MobiDB-lite"/>
    </source>
</evidence>
<dbReference type="AlphaFoldDB" id="A0A8S3BZT2"/>
<name>A0A8S3BZT2_9BILA</name>
<feature type="non-terminal residue" evidence="2">
    <location>
        <position position="66"/>
    </location>
</feature>
<evidence type="ECO:0000313" key="3">
    <source>
        <dbReference type="Proteomes" id="UP000681720"/>
    </source>
</evidence>
<evidence type="ECO:0000313" key="2">
    <source>
        <dbReference type="EMBL" id="CAF4875183.1"/>
    </source>
</evidence>
<protein>
    <submittedName>
        <fullName evidence="2">Uncharacterized protein</fullName>
    </submittedName>
</protein>
<feature type="non-terminal residue" evidence="2">
    <location>
        <position position="1"/>
    </location>
</feature>
<dbReference type="Proteomes" id="UP000681720">
    <property type="component" value="Unassembled WGS sequence"/>
</dbReference>
<proteinExistence type="predicted"/>
<reference evidence="2" key="1">
    <citation type="submission" date="2021-02" db="EMBL/GenBank/DDBJ databases">
        <authorList>
            <person name="Nowell W R."/>
        </authorList>
    </citation>
    <scope>NUCLEOTIDE SEQUENCE</scope>
</reference>
<feature type="compositionally biased region" description="Polar residues" evidence="1">
    <location>
        <begin position="1"/>
        <end position="31"/>
    </location>
</feature>
<feature type="region of interest" description="Disordered" evidence="1">
    <location>
        <begin position="1"/>
        <end position="66"/>
    </location>
</feature>
<gene>
    <name evidence="2" type="ORF">GIL414_LOCUS50576</name>
</gene>
<accession>A0A8S3BZT2</accession>